<protein>
    <recommendedName>
        <fullName evidence="3">HNH nuclease domain-containing protein</fullName>
    </recommendedName>
</protein>
<dbReference type="STRING" id="1036808.A0A0C3A1G8"/>
<gene>
    <name evidence="1" type="ORF">SCLCIDRAFT_28044</name>
</gene>
<evidence type="ECO:0000313" key="2">
    <source>
        <dbReference type="Proteomes" id="UP000053989"/>
    </source>
</evidence>
<name>A0A0C3A1G8_9AGAM</name>
<keyword evidence="2" id="KW-1185">Reference proteome</keyword>
<organism evidence="1 2">
    <name type="scientific">Scleroderma citrinum Foug A</name>
    <dbReference type="NCBI Taxonomy" id="1036808"/>
    <lineage>
        <taxon>Eukaryota</taxon>
        <taxon>Fungi</taxon>
        <taxon>Dikarya</taxon>
        <taxon>Basidiomycota</taxon>
        <taxon>Agaricomycotina</taxon>
        <taxon>Agaricomycetes</taxon>
        <taxon>Agaricomycetidae</taxon>
        <taxon>Boletales</taxon>
        <taxon>Sclerodermatineae</taxon>
        <taxon>Sclerodermataceae</taxon>
        <taxon>Scleroderma</taxon>
    </lineage>
</organism>
<accession>A0A0C3A1G8</accession>
<reference evidence="2" key="2">
    <citation type="submission" date="2015-01" db="EMBL/GenBank/DDBJ databases">
        <title>Evolutionary Origins and Diversification of the Mycorrhizal Mutualists.</title>
        <authorList>
            <consortium name="DOE Joint Genome Institute"/>
            <consortium name="Mycorrhizal Genomics Consortium"/>
            <person name="Kohler A."/>
            <person name="Kuo A."/>
            <person name="Nagy L.G."/>
            <person name="Floudas D."/>
            <person name="Copeland A."/>
            <person name="Barry K.W."/>
            <person name="Cichocki N."/>
            <person name="Veneault-Fourrey C."/>
            <person name="LaButti K."/>
            <person name="Lindquist E.A."/>
            <person name="Lipzen A."/>
            <person name="Lundell T."/>
            <person name="Morin E."/>
            <person name="Murat C."/>
            <person name="Riley R."/>
            <person name="Ohm R."/>
            <person name="Sun H."/>
            <person name="Tunlid A."/>
            <person name="Henrissat B."/>
            <person name="Grigoriev I.V."/>
            <person name="Hibbett D.S."/>
            <person name="Martin F."/>
        </authorList>
    </citation>
    <scope>NUCLEOTIDE SEQUENCE [LARGE SCALE GENOMIC DNA]</scope>
    <source>
        <strain evidence="2">Foug A</strain>
    </source>
</reference>
<evidence type="ECO:0008006" key="3">
    <source>
        <dbReference type="Google" id="ProtNLM"/>
    </source>
</evidence>
<dbReference type="OrthoDB" id="2663923at2759"/>
<proteinExistence type="predicted"/>
<dbReference type="InParanoid" id="A0A0C3A1G8"/>
<sequence length="354" mass="39440">MSLTPFTLTLLKHVEEHEGPSSEKPLLGMARRLSTENSKWKIPAHRVLLSLITHAPDPEYIVREFWEELKNCGNTSILSLCMEATGIYRELKESTCNVERLTKLASHYLTHLVIAFANPGGHKTPQGTTHPTPDNRCIEHIQDSLNEAEIQRKRSALRDLVLMRDGPKCLLTEYPFCGPGRVPVECAHIIPSSVRDKTITVAAIEAFTGKMLAAVSIKDCINTPKNALNLEANAHTTMRCNLSWGIEARCVEDSKWKYFYRTVRPDDVAGTIKLHDGDEISFGQGNPTIDLPDPCICNVHLAVARVSHACGASEIFNECVDGGEDEERMVPVYFGGPYMGDDMLMRILEARLDT</sequence>
<reference evidence="1 2" key="1">
    <citation type="submission" date="2014-04" db="EMBL/GenBank/DDBJ databases">
        <authorList>
            <consortium name="DOE Joint Genome Institute"/>
            <person name="Kuo A."/>
            <person name="Kohler A."/>
            <person name="Nagy L.G."/>
            <person name="Floudas D."/>
            <person name="Copeland A."/>
            <person name="Barry K.W."/>
            <person name="Cichocki N."/>
            <person name="Veneault-Fourrey C."/>
            <person name="LaButti K."/>
            <person name="Lindquist E.A."/>
            <person name="Lipzen A."/>
            <person name="Lundell T."/>
            <person name="Morin E."/>
            <person name="Murat C."/>
            <person name="Sun H."/>
            <person name="Tunlid A."/>
            <person name="Henrissat B."/>
            <person name="Grigoriev I.V."/>
            <person name="Hibbett D.S."/>
            <person name="Martin F."/>
            <person name="Nordberg H.P."/>
            <person name="Cantor M.N."/>
            <person name="Hua S.X."/>
        </authorList>
    </citation>
    <scope>NUCLEOTIDE SEQUENCE [LARGE SCALE GENOMIC DNA]</scope>
    <source>
        <strain evidence="1 2">Foug A</strain>
    </source>
</reference>
<dbReference type="AlphaFoldDB" id="A0A0C3A1G8"/>
<dbReference type="Proteomes" id="UP000053989">
    <property type="component" value="Unassembled WGS sequence"/>
</dbReference>
<dbReference type="HOGENOM" id="CLU_070879_0_0_1"/>
<evidence type="ECO:0000313" key="1">
    <source>
        <dbReference type="EMBL" id="KIM58512.1"/>
    </source>
</evidence>
<dbReference type="EMBL" id="KN822085">
    <property type="protein sequence ID" value="KIM58512.1"/>
    <property type="molecule type" value="Genomic_DNA"/>
</dbReference>